<dbReference type="AlphaFoldDB" id="A0A378JIN3"/>
<sequence>MRTIPILNALKNTPQIERFVPYLLDKDLQVEKKFPSAENLSSSGYNMEDFAADNKLVMAWFSKLQQQFNEWRNQQYSKPVAPVNLAPTGSRSYNASYTESDLECAIVSENFDDFLDFCRYLNIKYGTEHNFISLKTLAGLPLLIIKGQAGFSCPELSNIYPGKTLPQLEVTFRHPNVHQIIQEAGIQFFAELDSKQLESYVFNKRYIELMLKNTPSDATFEGEPLKKVLEAFKGALSAALKCLPSGTLQDTPPFNKDVFANAIKPKSSLSEAMALGITLYKQPNQSPNNPSQLDVVPKF</sequence>
<protein>
    <submittedName>
        <fullName evidence="1">Uncharacterized protein</fullName>
    </submittedName>
</protein>
<evidence type="ECO:0000313" key="2">
    <source>
        <dbReference type="Proteomes" id="UP000254794"/>
    </source>
</evidence>
<keyword evidence="2" id="KW-1185">Reference proteome</keyword>
<organism evidence="1 2">
    <name type="scientific">Legionella busanensis</name>
    <dbReference type="NCBI Taxonomy" id="190655"/>
    <lineage>
        <taxon>Bacteria</taxon>
        <taxon>Pseudomonadati</taxon>
        <taxon>Pseudomonadota</taxon>
        <taxon>Gammaproteobacteria</taxon>
        <taxon>Legionellales</taxon>
        <taxon>Legionellaceae</taxon>
        <taxon>Legionella</taxon>
    </lineage>
</organism>
<accession>A0A378JIN3</accession>
<reference evidence="1 2" key="1">
    <citation type="submission" date="2018-06" db="EMBL/GenBank/DDBJ databases">
        <authorList>
            <consortium name="Pathogen Informatics"/>
            <person name="Doyle S."/>
        </authorList>
    </citation>
    <scope>NUCLEOTIDE SEQUENCE [LARGE SCALE GENOMIC DNA]</scope>
    <source>
        <strain evidence="1 2">NCTC13316</strain>
    </source>
</reference>
<dbReference type="RefSeq" id="WP_115330580.1">
    <property type="nucleotide sequence ID" value="NZ_CAAAHP010000007.1"/>
</dbReference>
<proteinExistence type="predicted"/>
<dbReference type="Proteomes" id="UP000254794">
    <property type="component" value="Unassembled WGS sequence"/>
</dbReference>
<name>A0A378JIN3_9GAMM</name>
<evidence type="ECO:0000313" key="1">
    <source>
        <dbReference type="EMBL" id="STX50907.1"/>
    </source>
</evidence>
<gene>
    <name evidence="1" type="ORF">NCTC13316_00996</name>
</gene>
<dbReference type="EMBL" id="UGOD01000001">
    <property type="protein sequence ID" value="STX50907.1"/>
    <property type="molecule type" value="Genomic_DNA"/>
</dbReference>